<dbReference type="OrthoDB" id="10250354at2759"/>
<dbReference type="SMART" id="SM00028">
    <property type="entry name" value="TPR"/>
    <property type="match status" value="7"/>
</dbReference>
<feature type="compositionally biased region" description="Low complexity" evidence="5">
    <location>
        <begin position="94"/>
        <end position="128"/>
    </location>
</feature>
<feature type="compositionally biased region" description="Pro residues" evidence="5">
    <location>
        <begin position="258"/>
        <end position="289"/>
    </location>
</feature>
<dbReference type="PROSITE" id="PS50076">
    <property type="entry name" value="DNAJ_2"/>
    <property type="match status" value="1"/>
</dbReference>
<dbReference type="InterPro" id="IPR052758">
    <property type="entry name" value="SRC_co-chaperone"/>
</dbReference>
<dbReference type="PROSITE" id="PS50293">
    <property type="entry name" value="TPR_REGION"/>
    <property type="match status" value="2"/>
</dbReference>
<dbReference type="FunFam" id="1.25.40.10:FF:000097">
    <property type="entry name" value="DnaJ homolog subfamily C member 7 homolog"/>
    <property type="match status" value="1"/>
</dbReference>
<dbReference type="EMBL" id="ML996714">
    <property type="protein sequence ID" value="KAF2395540.1"/>
    <property type="molecule type" value="Genomic_DNA"/>
</dbReference>
<dbReference type="Pfam" id="PF00226">
    <property type="entry name" value="DnaJ"/>
    <property type="match status" value="1"/>
</dbReference>
<evidence type="ECO:0000256" key="3">
    <source>
        <dbReference type="ARBA" id="ARBA00023186"/>
    </source>
</evidence>
<dbReference type="PRINTS" id="PR00625">
    <property type="entry name" value="JDOMAIN"/>
</dbReference>
<feature type="repeat" description="TPR" evidence="4">
    <location>
        <begin position="524"/>
        <end position="557"/>
    </location>
</feature>
<feature type="region of interest" description="Disordered" evidence="5">
    <location>
        <begin position="1"/>
        <end position="292"/>
    </location>
</feature>
<evidence type="ECO:0000256" key="2">
    <source>
        <dbReference type="ARBA" id="ARBA00022803"/>
    </source>
</evidence>
<dbReference type="Pfam" id="PF14559">
    <property type="entry name" value="TPR_19"/>
    <property type="match status" value="2"/>
</dbReference>
<evidence type="ECO:0000256" key="5">
    <source>
        <dbReference type="SAM" id="MobiDB-lite"/>
    </source>
</evidence>
<accession>A0A6G1HHQ9</accession>
<dbReference type="PANTHER" id="PTHR44200:SF1">
    <property type="entry name" value="DNAJ HOMOLOG SUBFAMILY C MEMBER 7"/>
    <property type="match status" value="1"/>
</dbReference>
<feature type="repeat" description="TPR" evidence="4">
    <location>
        <begin position="478"/>
        <end position="511"/>
    </location>
</feature>
<evidence type="ECO:0000313" key="7">
    <source>
        <dbReference type="EMBL" id="KAF2395540.1"/>
    </source>
</evidence>
<dbReference type="SUPFAM" id="SSF46565">
    <property type="entry name" value="Chaperone J-domain"/>
    <property type="match status" value="1"/>
</dbReference>
<feature type="repeat" description="TPR" evidence="4">
    <location>
        <begin position="327"/>
        <end position="360"/>
    </location>
</feature>
<dbReference type="FunFam" id="1.10.287.110:FF:000055">
    <property type="entry name" value="DnaJ subfamily C member 7"/>
    <property type="match status" value="1"/>
</dbReference>
<keyword evidence="2 4" id="KW-0802">TPR repeat</keyword>
<dbReference type="Gene3D" id="1.10.287.110">
    <property type="entry name" value="DnaJ domain"/>
    <property type="match status" value="1"/>
</dbReference>
<keyword evidence="1" id="KW-0677">Repeat</keyword>
<dbReference type="AlphaFoldDB" id="A0A6G1HHQ9"/>
<proteinExistence type="predicted"/>
<dbReference type="Gene3D" id="1.25.40.10">
    <property type="entry name" value="Tetratricopeptide repeat domain"/>
    <property type="match status" value="1"/>
</dbReference>
<feature type="repeat" description="TPR" evidence="4">
    <location>
        <begin position="562"/>
        <end position="595"/>
    </location>
</feature>
<dbReference type="PANTHER" id="PTHR44200">
    <property type="entry name" value="DNAJ HOMOLOG SUBFAMILY C MEMBER 7"/>
    <property type="match status" value="1"/>
</dbReference>
<dbReference type="Proteomes" id="UP000799640">
    <property type="component" value="Unassembled WGS sequence"/>
</dbReference>
<feature type="compositionally biased region" description="Basic and acidic residues" evidence="5">
    <location>
        <begin position="213"/>
        <end position="224"/>
    </location>
</feature>
<dbReference type="Pfam" id="PF13181">
    <property type="entry name" value="TPR_8"/>
    <property type="match status" value="1"/>
</dbReference>
<reference evidence="7" key="1">
    <citation type="journal article" date="2020" name="Stud. Mycol.">
        <title>101 Dothideomycetes genomes: a test case for predicting lifestyles and emergence of pathogens.</title>
        <authorList>
            <person name="Haridas S."/>
            <person name="Albert R."/>
            <person name="Binder M."/>
            <person name="Bloem J."/>
            <person name="Labutti K."/>
            <person name="Salamov A."/>
            <person name="Andreopoulos B."/>
            <person name="Baker S."/>
            <person name="Barry K."/>
            <person name="Bills G."/>
            <person name="Bluhm B."/>
            <person name="Cannon C."/>
            <person name="Castanera R."/>
            <person name="Culley D."/>
            <person name="Daum C."/>
            <person name="Ezra D."/>
            <person name="Gonzalez J."/>
            <person name="Henrissat B."/>
            <person name="Kuo A."/>
            <person name="Liang C."/>
            <person name="Lipzen A."/>
            <person name="Lutzoni F."/>
            <person name="Magnuson J."/>
            <person name="Mondo S."/>
            <person name="Nolan M."/>
            <person name="Ohm R."/>
            <person name="Pangilinan J."/>
            <person name="Park H.-J."/>
            <person name="Ramirez L."/>
            <person name="Alfaro M."/>
            <person name="Sun H."/>
            <person name="Tritt A."/>
            <person name="Yoshinaga Y."/>
            <person name="Zwiers L.-H."/>
            <person name="Turgeon B."/>
            <person name="Goodwin S."/>
            <person name="Spatafora J."/>
            <person name="Crous P."/>
            <person name="Grigoriev I."/>
        </authorList>
    </citation>
    <scope>NUCLEOTIDE SEQUENCE</scope>
    <source>
        <strain evidence="7">CBS 262.69</strain>
    </source>
</reference>
<feature type="repeat" description="TPR" evidence="4">
    <location>
        <begin position="293"/>
        <end position="326"/>
    </location>
</feature>
<dbReference type="SUPFAM" id="SSF48452">
    <property type="entry name" value="TPR-like"/>
    <property type="match status" value="1"/>
</dbReference>
<keyword evidence="8" id="KW-1185">Reference proteome</keyword>
<evidence type="ECO:0000313" key="8">
    <source>
        <dbReference type="Proteomes" id="UP000799640"/>
    </source>
</evidence>
<organism evidence="7 8">
    <name type="scientific">Trichodelitschia bisporula</name>
    <dbReference type="NCBI Taxonomy" id="703511"/>
    <lineage>
        <taxon>Eukaryota</taxon>
        <taxon>Fungi</taxon>
        <taxon>Dikarya</taxon>
        <taxon>Ascomycota</taxon>
        <taxon>Pezizomycotina</taxon>
        <taxon>Dothideomycetes</taxon>
        <taxon>Dothideomycetes incertae sedis</taxon>
        <taxon>Phaeotrichales</taxon>
        <taxon>Phaeotrichaceae</taxon>
        <taxon>Trichodelitschia</taxon>
    </lineage>
</organism>
<sequence>MMSLNFLKSGARKKTEKTESSDADKSRSSSNSASGASVGSTTANPGSSSSPGPGTVPVGSPRTGSRTGSPEKKPNPFPPPASGSARAREKDYGRSSGNNTNRSTNPTASDSQQRRSNFSSSQQQSQPSAKPSRTPVQQPTPTASTSSTPASRNPSPTKSAPKAPSSTKATPSRPGPYSTSRAASARFDRHSHPLNLPPEELRRLSQAAMSEAKNGDRMDIDRDFTPPVQPSASPANMAAPPPPPAGFQRMNADEEVAPRPPPHRVPTSPAPVPAKPKSAPAPPPAPPTPTVDAEAYKAAGNKFFKNREYDKAIKEYTKAIEADPKAATYLANRAAAYMSANRFREALEDMKAADELEPGNAKFLHRLARIYTSLGRPDEALSVYDSMIPPATAKDRAPAEMMKNHVSQANQHLKNSTSGSMVVHALDQAEKGLGLGVDRPRRWKLMRGEAYLKMGNVNALGDAQNVAMSLLRSNPHDPDALVLRGRILYAQGENEKAVQHFRQALNCDPDFKDAVRFLRMVQRLDRTKSDGNKAFAEGRFREAVATYTTALEIDPSNRGTNSKILQNRAQSYIRLKEYQQAIADSTRALELDPTYLKARKTRAKALGESGDWEEAVREYKAVQEANPGEPNIGRDIRAAELEVKKAKRKDYYKILGVDKDADENTIKKAYRKLAIVHHPDKNQGDEEAAERFKDIGEAYETLSDPQKRARYDSGEDLIDPNDMFGGGMGGFGGSSVNISPDILFNMMGGGGGFNPYGGGGFGGGGRPRSGQQYGGGFPF</sequence>
<feature type="compositionally biased region" description="Low complexity" evidence="5">
    <location>
        <begin position="139"/>
        <end position="172"/>
    </location>
</feature>
<dbReference type="InterPro" id="IPR001623">
    <property type="entry name" value="DnaJ_domain"/>
</dbReference>
<dbReference type="InterPro" id="IPR018253">
    <property type="entry name" value="DnaJ_domain_CS"/>
</dbReference>
<protein>
    <submittedName>
        <fullName evidence="7">TPR-like protein</fullName>
    </submittedName>
</protein>
<feature type="compositionally biased region" description="Low complexity" evidence="5">
    <location>
        <begin position="28"/>
        <end position="64"/>
    </location>
</feature>
<dbReference type="PROSITE" id="PS00636">
    <property type="entry name" value="DNAJ_1"/>
    <property type="match status" value="1"/>
</dbReference>
<name>A0A6G1HHQ9_9PEZI</name>
<dbReference type="PROSITE" id="PS50005">
    <property type="entry name" value="TPR"/>
    <property type="match status" value="5"/>
</dbReference>
<dbReference type="Pfam" id="PF13432">
    <property type="entry name" value="TPR_16"/>
    <property type="match status" value="1"/>
</dbReference>
<dbReference type="InterPro" id="IPR011990">
    <property type="entry name" value="TPR-like_helical_dom_sf"/>
</dbReference>
<dbReference type="SMART" id="SM00271">
    <property type="entry name" value="DnaJ"/>
    <property type="match status" value="1"/>
</dbReference>
<dbReference type="CDD" id="cd06257">
    <property type="entry name" value="DnaJ"/>
    <property type="match status" value="1"/>
</dbReference>
<evidence type="ECO:0000256" key="1">
    <source>
        <dbReference type="ARBA" id="ARBA00022737"/>
    </source>
</evidence>
<dbReference type="InterPro" id="IPR036869">
    <property type="entry name" value="J_dom_sf"/>
</dbReference>
<gene>
    <name evidence="7" type="ORF">EJ06DRAFT_269879</name>
</gene>
<evidence type="ECO:0000259" key="6">
    <source>
        <dbReference type="PROSITE" id="PS50076"/>
    </source>
</evidence>
<feature type="compositionally biased region" description="Basic and acidic residues" evidence="5">
    <location>
        <begin position="16"/>
        <end position="27"/>
    </location>
</feature>
<feature type="domain" description="J" evidence="6">
    <location>
        <begin position="650"/>
        <end position="715"/>
    </location>
</feature>
<evidence type="ECO:0000256" key="4">
    <source>
        <dbReference type="PROSITE-ProRule" id="PRU00339"/>
    </source>
</evidence>
<keyword evidence="3" id="KW-0143">Chaperone</keyword>
<dbReference type="InterPro" id="IPR019734">
    <property type="entry name" value="TPR_rpt"/>
</dbReference>